<dbReference type="SUPFAM" id="SSF51905">
    <property type="entry name" value="FAD/NAD(P)-binding domain"/>
    <property type="match status" value="1"/>
</dbReference>
<feature type="domain" description="Amine oxidase" evidence="3">
    <location>
        <begin position="23"/>
        <end position="283"/>
    </location>
</feature>
<comment type="caution">
    <text evidence="4">The sequence shown here is derived from an EMBL/GenBank/DDBJ whole genome shotgun (WGS) entry which is preliminary data.</text>
</comment>
<dbReference type="PANTHER" id="PTHR42923:SF17">
    <property type="entry name" value="AMINE OXIDASE DOMAIN-CONTAINING PROTEIN"/>
    <property type="match status" value="1"/>
</dbReference>
<name>A0ABU0IBA7_9HYPH</name>
<keyword evidence="2" id="KW-0560">Oxidoreductase</keyword>
<dbReference type="Proteomes" id="UP001235269">
    <property type="component" value="Unassembled WGS sequence"/>
</dbReference>
<dbReference type="InterPro" id="IPR002937">
    <property type="entry name" value="Amino_oxidase"/>
</dbReference>
<reference evidence="4 5" key="1">
    <citation type="submission" date="2023-07" db="EMBL/GenBank/DDBJ databases">
        <title>Genomic Encyclopedia of Type Strains, Phase IV (KMG-IV): sequencing the most valuable type-strain genomes for metagenomic binning, comparative biology and taxonomic classification.</title>
        <authorList>
            <person name="Goeker M."/>
        </authorList>
    </citation>
    <scope>NUCLEOTIDE SEQUENCE [LARGE SCALE GENOMIC DNA]</scope>
    <source>
        <strain evidence="4 5">DSM 100301</strain>
    </source>
</reference>
<keyword evidence="5" id="KW-1185">Reference proteome</keyword>
<gene>
    <name evidence="4" type="ORF">QO005_001840</name>
</gene>
<dbReference type="Gene3D" id="3.30.70.1990">
    <property type="match status" value="1"/>
</dbReference>
<dbReference type="InterPro" id="IPR050464">
    <property type="entry name" value="Zeta_carotene_desat/Oxidored"/>
</dbReference>
<protein>
    <submittedName>
        <fullName evidence="4">NAD/FAD-binding protein</fullName>
    </submittedName>
</protein>
<comment type="cofactor">
    <cofactor evidence="1">
        <name>FAD</name>
        <dbReference type="ChEBI" id="CHEBI:57692"/>
    </cofactor>
</comment>
<dbReference type="Gene3D" id="3.50.50.60">
    <property type="entry name" value="FAD/NAD(P)-binding domain"/>
    <property type="match status" value="1"/>
</dbReference>
<dbReference type="InterPro" id="IPR001613">
    <property type="entry name" value="Flavin_amine_oxidase"/>
</dbReference>
<accession>A0ABU0IBA7</accession>
<dbReference type="InterPro" id="IPR036188">
    <property type="entry name" value="FAD/NAD-bd_sf"/>
</dbReference>
<dbReference type="RefSeq" id="WP_307157685.1">
    <property type="nucleotide sequence ID" value="NZ_JAUSWH010000004.1"/>
</dbReference>
<dbReference type="Pfam" id="PF01593">
    <property type="entry name" value="Amino_oxidase"/>
    <property type="match status" value="1"/>
</dbReference>
<dbReference type="Gene3D" id="1.10.405.20">
    <property type="match status" value="1"/>
</dbReference>
<dbReference type="PRINTS" id="PR00757">
    <property type="entry name" value="AMINEOXDASEF"/>
</dbReference>
<organism evidence="4 5">
    <name type="scientific">Rhizobium paknamense</name>
    <dbReference type="NCBI Taxonomy" id="1206817"/>
    <lineage>
        <taxon>Bacteria</taxon>
        <taxon>Pseudomonadati</taxon>
        <taxon>Pseudomonadota</taxon>
        <taxon>Alphaproteobacteria</taxon>
        <taxon>Hyphomicrobiales</taxon>
        <taxon>Rhizobiaceae</taxon>
        <taxon>Rhizobium/Agrobacterium group</taxon>
        <taxon>Rhizobium</taxon>
    </lineage>
</organism>
<evidence type="ECO:0000256" key="1">
    <source>
        <dbReference type="ARBA" id="ARBA00001974"/>
    </source>
</evidence>
<dbReference type="PANTHER" id="PTHR42923">
    <property type="entry name" value="PROTOPORPHYRINOGEN OXIDASE"/>
    <property type="match status" value="1"/>
</dbReference>
<proteinExistence type="predicted"/>
<evidence type="ECO:0000256" key="2">
    <source>
        <dbReference type="ARBA" id="ARBA00023002"/>
    </source>
</evidence>
<evidence type="ECO:0000259" key="3">
    <source>
        <dbReference type="Pfam" id="PF01593"/>
    </source>
</evidence>
<sequence length="452" mass="49864">MALKEDRFPPRGGQRVAVIGSGISGLSAAWLLSRSRPVVLYESETRAGGHSNTVEVAAAGKTVPVDTGFIVYNERNYPNLVALFEQLKVPTLDSNMSFAVSLRSGGFEYSGSGLGGLLGQRRNAFSPRFWRMVSDIMRFYKSADALLERSDLIAATLGDYLALEQYSEAFIEDHLLPMGAAIWSTTAADMRAYPLHAFLRFFINHGLVELKNRPQWRTVSGGSREYVGRLLSAFAGEVRLGRKVVRVERHEGGVDVVTADGQRDRFDDVVIATHADQALALLEDADGQERALLGAFGYTANTAVLHSDPALMPKRRAVWSSWNYIGNRNETADAALCVTYWMNRLQSLDPAVPLFVTLNPSRDIDPKTIHASFDYSHPLFDAKAIAAQRRIWQLQGRRRTWFCGAHFGSGFHEDGLQAGLAVAEQLGGVARPWTVDEPSGRIFVDTQLMAAQ</sequence>
<dbReference type="EMBL" id="JAUSWH010000004">
    <property type="protein sequence ID" value="MDQ0455506.1"/>
    <property type="molecule type" value="Genomic_DNA"/>
</dbReference>
<evidence type="ECO:0000313" key="5">
    <source>
        <dbReference type="Proteomes" id="UP001235269"/>
    </source>
</evidence>
<evidence type="ECO:0000313" key="4">
    <source>
        <dbReference type="EMBL" id="MDQ0455506.1"/>
    </source>
</evidence>